<evidence type="ECO:0000256" key="1">
    <source>
        <dbReference type="ARBA" id="ARBA00004606"/>
    </source>
</evidence>
<proteinExistence type="inferred from homology"/>
<evidence type="ECO:0000313" key="8">
    <source>
        <dbReference type="EMBL" id="KAJ8968225.1"/>
    </source>
</evidence>
<dbReference type="InterPro" id="IPR000402">
    <property type="entry name" value="Na/K_ATPase_sub_beta"/>
</dbReference>
<dbReference type="Gene3D" id="2.60.40.1660">
    <property type="entry name" value="Na, k-atpase alpha subunit"/>
    <property type="match status" value="1"/>
</dbReference>
<keyword evidence="6 7" id="KW-0472">Membrane</keyword>
<feature type="transmembrane region" description="Helical" evidence="7">
    <location>
        <begin position="155"/>
        <end position="175"/>
    </location>
</feature>
<evidence type="ECO:0000256" key="6">
    <source>
        <dbReference type="ARBA" id="ARBA00023136"/>
    </source>
</evidence>
<reference evidence="8" key="1">
    <citation type="journal article" date="2023" name="Insect Mol. Biol.">
        <title>Genome sequencing provides insights into the evolution of gene families encoding plant cell wall-degrading enzymes in longhorned beetles.</title>
        <authorList>
            <person name="Shin N.R."/>
            <person name="Okamura Y."/>
            <person name="Kirsch R."/>
            <person name="Pauchet Y."/>
        </authorList>
    </citation>
    <scope>NUCLEOTIDE SEQUENCE</scope>
    <source>
        <strain evidence="8">MMC_N1</strain>
    </source>
</reference>
<name>A0ABQ9IXC5_9CUCU</name>
<comment type="caution">
    <text evidence="8">The sequence shown here is derived from an EMBL/GenBank/DDBJ whole genome shotgun (WGS) entry which is preliminary data.</text>
</comment>
<accession>A0ABQ9IXC5</accession>
<comment type="similarity">
    <text evidence="2">Belongs to the X(+)/potassium ATPases subunit beta family.</text>
</comment>
<evidence type="ECO:0000256" key="2">
    <source>
        <dbReference type="ARBA" id="ARBA00005876"/>
    </source>
</evidence>
<organism evidence="8 9">
    <name type="scientific">Molorchus minor</name>
    <dbReference type="NCBI Taxonomy" id="1323400"/>
    <lineage>
        <taxon>Eukaryota</taxon>
        <taxon>Metazoa</taxon>
        <taxon>Ecdysozoa</taxon>
        <taxon>Arthropoda</taxon>
        <taxon>Hexapoda</taxon>
        <taxon>Insecta</taxon>
        <taxon>Pterygota</taxon>
        <taxon>Neoptera</taxon>
        <taxon>Endopterygota</taxon>
        <taxon>Coleoptera</taxon>
        <taxon>Polyphaga</taxon>
        <taxon>Cucujiformia</taxon>
        <taxon>Chrysomeloidea</taxon>
        <taxon>Cerambycidae</taxon>
        <taxon>Lamiinae</taxon>
        <taxon>Monochamini</taxon>
        <taxon>Molorchus</taxon>
    </lineage>
</organism>
<evidence type="ECO:0000256" key="4">
    <source>
        <dbReference type="ARBA" id="ARBA00022968"/>
    </source>
</evidence>
<dbReference type="EMBL" id="JAPWTJ010002040">
    <property type="protein sequence ID" value="KAJ8968225.1"/>
    <property type="molecule type" value="Genomic_DNA"/>
</dbReference>
<keyword evidence="3 7" id="KW-0812">Transmembrane</keyword>
<keyword evidence="4" id="KW-0735">Signal-anchor</keyword>
<sequence>MKTENRQDKIDKNIKGICVLPTKICAPERRRWKSLFKKKRFPAASFRGIHLRMESLHICTAHLREASLLVVLVYYVLSNVLVSPVTERNLYKKGYNKQHDANVVPCTNNNPPPPGQVCDVQLSKNWHPCLEESGFGFDDDFSGPCIFLKLNKVRYLYRSFVIMVLVKKFVFVILACSLAHPLAPKYTTIIKLLCRLCSQDKLSARVTMLVHSLEKIVISHLEYAIKSIFLNGACKSVNFSQWPKLNFLYKFQPKE</sequence>
<comment type="subcellular location">
    <subcellularLocation>
        <location evidence="1">Membrane</location>
        <topology evidence="1">Single-pass type II membrane protein</topology>
    </subcellularLocation>
</comment>
<keyword evidence="9" id="KW-1185">Reference proteome</keyword>
<evidence type="ECO:0000313" key="9">
    <source>
        <dbReference type="Proteomes" id="UP001162164"/>
    </source>
</evidence>
<dbReference type="InterPro" id="IPR038702">
    <property type="entry name" value="Na/K_ATPase_sub_beta_sf"/>
</dbReference>
<protein>
    <submittedName>
        <fullName evidence="8">Uncharacterized protein</fullName>
    </submittedName>
</protein>
<keyword evidence="5 7" id="KW-1133">Transmembrane helix</keyword>
<evidence type="ECO:0000256" key="3">
    <source>
        <dbReference type="ARBA" id="ARBA00022692"/>
    </source>
</evidence>
<dbReference type="Pfam" id="PF00287">
    <property type="entry name" value="Na_K-ATPase"/>
    <property type="match status" value="1"/>
</dbReference>
<evidence type="ECO:0000256" key="7">
    <source>
        <dbReference type="SAM" id="Phobius"/>
    </source>
</evidence>
<gene>
    <name evidence="8" type="ORF">NQ317_004493</name>
</gene>
<dbReference type="Proteomes" id="UP001162164">
    <property type="component" value="Unassembled WGS sequence"/>
</dbReference>
<evidence type="ECO:0000256" key="5">
    <source>
        <dbReference type="ARBA" id="ARBA00022989"/>
    </source>
</evidence>